<protein>
    <submittedName>
        <fullName evidence="7">CidA/LrgA family protein</fullName>
    </submittedName>
</protein>
<dbReference type="InterPro" id="IPR005538">
    <property type="entry name" value="LrgA/CidA"/>
</dbReference>
<keyword evidence="2" id="KW-1003">Cell membrane</keyword>
<dbReference type="Proteomes" id="UP000722336">
    <property type="component" value="Unassembled WGS sequence"/>
</dbReference>
<evidence type="ECO:0000256" key="2">
    <source>
        <dbReference type="ARBA" id="ARBA00022475"/>
    </source>
</evidence>
<dbReference type="PANTHER" id="PTHR33931:SF2">
    <property type="entry name" value="HOLIN-LIKE PROTEIN CIDA"/>
    <property type="match status" value="1"/>
</dbReference>
<reference evidence="7 8" key="1">
    <citation type="submission" date="2021-04" db="EMBL/GenBank/DDBJ databases">
        <authorList>
            <person name="Pira H."/>
            <person name="Risdian C."/>
            <person name="Wink J."/>
        </authorList>
    </citation>
    <scope>NUCLEOTIDE SEQUENCE [LARGE SCALE GENOMIC DNA]</scope>
    <source>
        <strain evidence="7 8">WHA3</strain>
    </source>
</reference>
<organism evidence="7 8">
    <name type="scientific">Pacificimonas pallii</name>
    <dbReference type="NCBI Taxonomy" id="2827236"/>
    <lineage>
        <taxon>Bacteria</taxon>
        <taxon>Pseudomonadati</taxon>
        <taxon>Pseudomonadota</taxon>
        <taxon>Alphaproteobacteria</taxon>
        <taxon>Sphingomonadales</taxon>
        <taxon>Sphingosinicellaceae</taxon>
        <taxon>Pacificimonas</taxon>
    </lineage>
</organism>
<name>A0ABS6SG06_9SPHN</name>
<feature type="transmembrane region" description="Helical" evidence="6">
    <location>
        <begin position="30"/>
        <end position="49"/>
    </location>
</feature>
<evidence type="ECO:0000313" key="7">
    <source>
        <dbReference type="EMBL" id="MBV7257353.1"/>
    </source>
</evidence>
<feature type="transmembrane region" description="Helical" evidence="6">
    <location>
        <begin position="61"/>
        <end position="82"/>
    </location>
</feature>
<dbReference type="Pfam" id="PF03788">
    <property type="entry name" value="LrgA"/>
    <property type="match status" value="1"/>
</dbReference>
<gene>
    <name evidence="7" type="ORF">KCG44_11210</name>
</gene>
<accession>A0ABS6SG06</accession>
<evidence type="ECO:0000313" key="8">
    <source>
        <dbReference type="Proteomes" id="UP000722336"/>
    </source>
</evidence>
<evidence type="ECO:0000256" key="3">
    <source>
        <dbReference type="ARBA" id="ARBA00022692"/>
    </source>
</evidence>
<proteinExistence type="predicted"/>
<keyword evidence="8" id="KW-1185">Reference proteome</keyword>
<keyword evidence="4 6" id="KW-1133">Transmembrane helix</keyword>
<dbReference type="EMBL" id="JAGSPA010000003">
    <property type="protein sequence ID" value="MBV7257353.1"/>
    <property type="molecule type" value="Genomic_DNA"/>
</dbReference>
<dbReference type="PANTHER" id="PTHR33931">
    <property type="entry name" value="HOLIN-LIKE PROTEIN CIDA-RELATED"/>
    <property type="match status" value="1"/>
</dbReference>
<sequence length="116" mass="12131">MKRAIELVGGLTVLALFALAGDVLVMVTGIPLPPAIIGMALFAGVMALAPKLRARVARASILMTGLLGAFIVPPFVGVMLFADEVQAHLVPVAVILLVTTPLTGLVTALSYRMLRR</sequence>
<evidence type="ECO:0000256" key="4">
    <source>
        <dbReference type="ARBA" id="ARBA00022989"/>
    </source>
</evidence>
<feature type="transmembrane region" description="Helical" evidence="6">
    <location>
        <begin position="88"/>
        <end position="111"/>
    </location>
</feature>
<evidence type="ECO:0000256" key="6">
    <source>
        <dbReference type="SAM" id="Phobius"/>
    </source>
</evidence>
<comment type="subcellular location">
    <subcellularLocation>
        <location evidence="1">Cell membrane</location>
        <topology evidence="1">Multi-pass membrane protein</topology>
    </subcellularLocation>
</comment>
<keyword evidence="5 6" id="KW-0472">Membrane</keyword>
<comment type="caution">
    <text evidence="7">The sequence shown here is derived from an EMBL/GenBank/DDBJ whole genome shotgun (WGS) entry which is preliminary data.</text>
</comment>
<evidence type="ECO:0000256" key="1">
    <source>
        <dbReference type="ARBA" id="ARBA00004651"/>
    </source>
</evidence>
<keyword evidence="3 6" id="KW-0812">Transmembrane</keyword>
<evidence type="ECO:0000256" key="5">
    <source>
        <dbReference type="ARBA" id="ARBA00023136"/>
    </source>
</evidence>
<dbReference type="RefSeq" id="WP_218446168.1">
    <property type="nucleotide sequence ID" value="NZ_JAGSPA010000003.1"/>
</dbReference>